<keyword evidence="1" id="KW-0175">Coiled coil</keyword>
<dbReference type="Pfam" id="PF04564">
    <property type="entry name" value="U-box"/>
    <property type="match status" value="1"/>
</dbReference>
<feature type="domain" description="U-box" evidence="2">
    <location>
        <begin position="133"/>
        <end position="203"/>
    </location>
</feature>
<dbReference type="CDD" id="cd16655">
    <property type="entry name" value="RING-Ubox_WDSUB1-like"/>
    <property type="match status" value="1"/>
</dbReference>
<evidence type="ECO:0000313" key="3">
    <source>
        <dbReference type="EMBL" id="CAJ1953504.1"/>
    </source>
</evidence>
<comment type="caution">
    <text evidence="3">The sequence shown here is derived from an EMBL/GenBank/DDBJ whole genome shotgun (WGS) entry which is preliminary data.</text>
</comment>
<evidence type="ECO:0000259" key="2">
    <source>
        <dbReference type="PROSITE" id="PS51698"/>
    </source>
</evidence>
<sequence>MTKEVSPIAQEHVLPKSFTPTERQEWSELLEEQEKYIKQVKDAFHAIMECHEKKIQELNKWKEAHDNLALELKDIAEELSHVQEQWEKTSHKTRTTILNKRSTTISCKKDKDRQRCRTKNQSKCRRQLVSIPDFPFHLLCPLTHEPLVDPVIDHEGNTYEKTAILEWLAIHPTSPLTRKSLTEKQLIPNRAIKHAIACWKEYS</sequence>
<evidence type="ECO:0000313" key="4">
    <source>
        <dbReference type="Proteomes" id="UP001295423"/>
    </source>
</evidence>
<dbReference type="GO" id="GO:0004842">
    <property type="term" value="F:ubiquitin-protein transferase activity"/>
    <property type="evidence" value="ECO:0007669"/>
    <property type="project" value="InterPro"/>
</dbReference>
<keyword evidence="4" id="KW-1185">Reference proteome</keyword>
<dbReference type="PANTHER" id="PTHR46573">
    <property type="entry name" value="WD REPEAT, SAM AND U-BOX DOMAIN-CONTAINING PROTEIN 1"/>
    <property type="match status" value="1"/>
</dbReference>
<dbReference type="GO" id="GO:0016567">
    <property type="term" value="P:protein ubiquitination"/>
    <property type="evidence" value="ECO:0007669"/>
    <property type="project" value="InterPro"/>
</dbReference>
<evidence type="ECO:0000256" key="1">
    <source>
        <dbReference type="SAM" id="Coils"/>
    </source>
</evidence>
<organism evidence="3 4">
    <name type="scientific">Cylindrotheca closterium</name>
    <dbReference type="NCBI Taxonomy" id="2856"/>
    <lineage>
        <taxon>Eukaryota</taxon>
        <taxon>Sar</taxon>
        <taxon>Stramenopiles</taxon>
        <taxon>Ochrophyta</taxon>
        <taxon>Bacillariophyta</taxon>
        <taxon>Bacillariophyceae</taxon>
        <taxon>Bacillariophycidae</taxon>
        <taxon>Bacillariales</taxon>
        <taxon>Bacillariaceae</taxon>
        <taxon>Cylindrotheca</taxon>
    </lineage>
</organism>
<dbReference type="AlphaFoldDB" id="A0AAD2FUF1"/>
<dbReference type="InterPro" id="IPR003613">
    <property type="entry name" value="Ubox_domain"/>
</dbReference>
<dbReference type="SMART" id="SM00504">
    <property type="entry name" value="Ubox"/>
    <property type="match status" value="1"/>
</dbReference>
<dbReference type="Proteomes" id="UP001295423">
    <property type="component" value="Unassembled WGS sequence"/>
</dbReference>
<dbReference type="PANTHER" id="PTHR46573:SF1">
    <property type="entry name" value="WD REPEAT, SAM AND U-BOX DOMAIN-CONTAINING PROTEIN 1"/>
    <property type="match status" value="1"/>
</dbReference>
<dbReference type="Gene3D" id="3.30.40.10">
    <property type="entry name" value="Zinc/RING finger domain, C3HC4 (zinc finger)"/>
    <property type="match status" value="1"/>
</dbReference>
<gene>
    <name evidence="3" type="ORF">CYCCA115_LOCUS14104</name>
</gene>
<dbReference type="SUPFAM" id="SSF57850">
    <property type="entry name" value="RING/U-box"/>
    <property type="match status" value="1"/>
</dbReference>
<dbReference type="InterPro" id="IPR052085">
    <property type="entry name" value="WD-SAM-U-box"/>
</dbReference>
<name>A0AAD2FUF1_9STRA</name>
<dbReference type="PROSITE" id="PS51698">
    <property type="entry name" value="U_BOX"/>
    <property type="match status" value="1"/>
</dbReference>
<dbReference type="EMBL" id="CAKOGP040001825">
    <property type="protein sequence ID" value="CAJ1953504.1"/>
    <property type="molecule type" value="Genomic_DNA"/>
</dbReference>
<feature type="coiled-coil region" evidence="1">
    <location>
        <begin position="23"/>
        <end position="85"/>
    </location>
</feature>
<reference evidence="3" key="1">
    <citation type="submission" date="2023-08" db="EMBL/GenBank/DDBJ databases">
        <authorList>
            <person name="Audoor S."/>
            <person name="Bilcke G."/>
        </authorList>
    </citation>
    <scope>NUCLEOTIDE SEQUENCE</scope>
</reference>
<dbReference type="InterPro" id="IPR013083">
    <property type="entry name" value="Znf_RING/FYVE/PHD"/>
</dbReference>
<accession>A0AAD2FUF1</accession>
<protein>
    <recommendedName>
        <fullName evidence="2">U-box domain-containing protein</fullName>
    </recommendedName>
</protein>
<proteinExistence type="predicted"/>